<dbReference type="Pfam" id="PF22780">
    <property type="entry name" value="HI0933_like_1st"/>
    <property type="match status" value="1"/>
</dbReference>
<evidence type="ECO:0000313" key="7">
    <source>
        <dbReference type="Proteomes" id="UP001220478"/>
    </source>
</evidence>
<dbReference type="InterPro" id="IPR055178">
    <property type="entry name" value="RsdA/BaiN/AoA(So)-like_dom"/>
</dbReference>
<dbReference type="Proteomes" id="UP001220478">
    <property type="component" value="Chromosome"/>
</dbReference>
<evidence type="ECO:0000256" key="3">
    <source>
        <dbReference type="ARBA" id="ARBA00022827"/>
    </source>
</evidence>
<dbReference type="InterPro" id="IPR023166">
    <property type="entry name" value="BaiN-like_dom_sf"/>
</dbReference>
<comment type="cofactor">
    <cofactor evidence="1">
        <name>FAD</name>
        <dbReference type="ChEBI" id="CHEBI:57692"/>
    </cofactor>
</comment>
<dbReference type="Pfam" id="PF03486">
    <property type="entry name" value="HI0933_like"/>
    <property type="match status" value="1"/>
</dbReference>
<evidence type="ECO:0000259" key="4">
    <source>
        <dbReference type="Pfam" id="PF03486"/>
    </source>
</evidence>
<dbReference type="InterPro" id="IPR057661">
    <property type="entry name" value="RsdA/BaiN/AoA(So)_Rossmann"/>
</dbReference>
<gene>
    <name evidence="6" type="ORF">PYS61_05665</name>
</gene>
<feature type="domain" description="RsdA/BaiN/AoA(So)-like insert" evidence="5">
    <location>
        <begin position="216"/>
        <end position="275"/>
    </location>
</feature>
<sequence length="481" mass="53928">MDKLNNYDLIIVGAGACGLALAASLNLNGKNKRVLLLESAEIPGCKLAKTGNGRCNLANATWDSSYYHSLSCLTAEEKERFWQEFTHGRKEAVLPQILKFWREHGVILTEKDKWLYPRHLSAKQIRDNLWQQVAANKVELQCNSRVTEITEKAGGYVLTTVIADNTNDDAEREKTIYTRYLVLAGGGLSQCDANAPAGLYRILQQNFQVACHEILPGLVQLQCKPNYLRLTGLKVAAACTLILPDNVQISKIGEVLFTKYGVSGIVSLILSNYFVKWRYDHNLLSPNKKASHTNCYDENIRQYLNIWEKKFIASNKAAGKNTASAKEKAYLLLDFCYDIAAADLSSLWQKIYSPQKSEAENLLTFTVGFLPTKLATVLVEQWLELQPFITKTTPDDYTDYLYFLRHWPLKLTGTLSLQEAQVSLGGVDLHEIDPRTLALKKAKNCYVGGEMLDLVGDCGGYNLMTAVWTAMKIAQDVIHKL</sequence>
<feature type="domain" description="RsdA/BaiN/AoA(So)-like Rossmann fold-like" evidence="4">
    <location>
        <begin position="8"/>
        <end position="474"/>
    </location>
</feature>
<name>A0ABY8C8K4_9FIRM</name>
<keyword evidence="7" id="KW-1185">Reference proteome</keyword>
<protein>
    <submittedName>
        <fullName evidence="6">NAD(P)/FAD-dependent oxidoreductase</fullName>
    </submittedName>
</protein>
<dbReference type="InterPro" id="IPR036188">
    <property type="entry name" value="FAD/NAD-bd_sf"/>
</dbReference>
<dbReference type="PANTHER" id="PTHR42887:SF2">
    <property type="entry name" value="OS12G0638800 PROTEIN"/>
    <property type="match status" value="1"/>
</dbReference>
<proteinExistence type="predicted"/>
<dbReference type="InterPro" id="IPR004792">
    <property type="entry name" value="BaiN-like"/>
</dbReference>
<dbReference type="Gene3D" id="3.50.50.60">
    <property type="entry name" value="FAD/NAD(P)-binding domain"/>
    <property type="match status" value="1"/>
</dbReference>
<evidence type="ECO:0000259" key="5">
    <source>
        <dbReference type="Pfam" id="PF22780"/>
    </source>
</evidence>
<reference evidence="6 7" key="1">
    <citation type="submission" date="2023-02" db="EMBL/GenBank/DDBJ databases">
        <title>Novel Oscillospiraceae bacterial genomes.</title>
        <authorList>
            <person name="Srinivasan S."/>
            <person name="Austin M.N."/>
            <person name="Fiedler T.L."/>
            <person name="Strenk S.M."/>
            <person name="Agnew K.J."/>
            <person name="Nagana Gowda G.A."/>
            <person name="Raftery D."/>
            <person name="Beamer M.A."/>
            <person name="Achilles S.L."/>
            <person name="Wiesenfeld H.C."/>
            <person name="Fredricks D.N."/>
            <person name="Hillier S.L."/>
        </authorList>
    </citation>
    <scope>NUCLEOTIDE SEQUENCE [LARGE SCALE GENOMIC DNA]</scope>
    <source>
        <strain evidence="6 7">CHIC02 1186E3-8</strain>
    </source>
</reference>
<dbReference type="Gene3D" id="1.10.8.260">
    <property type="entry name" value="HI0933 insert domain-like"/>
    <property type="match status" value="1"/>
</dbReference>
<evidence type="ECO:0000256" key="1">
    <source>
        <dbReference type="ARBA" id="ARBA00001974"/>
    </source>
</evidence>
<keyword evidence="3" id="KW-0274">FAD</keyword>
<evidence type="ECO:0000256" key="2">
    <source>
        <dbReference type="ARBA" id="ARBA00022630"/>
    </source>
</evidence>
<keyword evidence="2" id="KW-0285">Flavoprotein</keyword>
<dbReference type="RefSeq" id="WP_315571509.1">
    <property type="nucleotide sequence ID" value="NZ_CP118868.1"/>
</dbReference>
<dbReference type="PANTHER" id="PTHR42887">
    <property type="entry name" value="OS12G0638800 PROTEIN"/>
    <property type="match status" value="1"/>
</dbReference>
<dbReference type="SUPFAM" id="SSF160996">
    <property type="entry name" value="HI0933 insert domain-like"/>
    <property type="match status" value="1"/>
</dbReference>
<organism evidence="6 7">
    <name type="scientific">Amygdalobacter indicium</name>
    <dbReference type="NCBI Taxonomy" id="3029272"/>
    <lineage>
        <taxon>Bacteria</taxon>
        <taxon>Bacillati</taxon>
        <taxon>Bacillota</taxon>
        <taxon>Clostridia</taxon>
        <taxon>Eubacteriales</taxon>
        <taxon>Oscillospiraceae</taxon>
        <taxon>Amygdalobacter</taxon>
    </lineage>
</organism>
<dbReference type="EMBL" id="CP118868">
    <property type="protein sequence ID" value="WEG35415.1"/>
    <property type="molecule type" value="Genomic_DNA"/>
</dbReference>
<evidence type="ECO:0000313" key="6">
    <source>
        <dbReference type="EMBL" id="WEG35415.1"/>
    </source>
</evidence>
<dbReference type="SUPFAM" id="SSF51905">
    <property type="entry name" value="FAD/NAD(P)-binding domain"/>
    <property type="match status" value="1"/>
</dbReference>
<accession>A0ABY8C8K4</accession>
<dbReference type="Gene3D" id="2.40.30.10">
    <property type="entry name" value="Translation factors"/>
    <property type="match status" value="1"/>
</dbReference>